<dbReference type="Pfam" id="PF01494">
    <property type="entry name" value="FAD_binding_3"/>
    <property type="match status" value="1"/>
</dbReference>
<dbReference type="Proteomes" id="UP000224634">
    <property type="component" value="Unassembled WGS sequence"/>
</dbReference>
<dbReference type="AlphaFoldDB" id="A0A2B7X0B6"/>
<name>A0A2B7X0B6_POLH7</name>
<keyword evidence="5" id="KW-0472">Membrane</keyword>
<comment type="caution">
    <text evidence="7">The sequence shown here is derived from an EMBL/GenBank/DDBJ whole genome shotgun (WGS) entry which is preliminary data.</text>
</comment>
<dbReference type="EMBL" id="PDNA01000225">
    <property type="protein sequence ID" value="PGH02257.1"/>
    <property type="molecule type" value="Genomic_DNA"/>
</dbReference>
<reference evidence="7 8" key="1">
    <citation type="submission" date="2017-10" db="EMBL/GenBank/DDBJ databases">
        <title>Comparative genomics in systemic dimorphic fungi from Ajellomycetaceae.</title>
        <authorList>
            <person name="Munoz J.F."/>
            <person name="Mcewen J.G."/>
            <person name="Clay O.K."/>
            <person name="Cuomo C.A."/>
        </authorList>
    </citation>
    <scope>NUCLEOTIDE SEQUENCE [LARGE SCALE GENOMIC DNA]</scope>
    <source>
        <strain evidence="7 8">UAMH7299</strain>
    </source>
</reference>
<feature type="transmembrane region" description="Helical" evidence="5">
    <location>
        <begin position="12"/>
        <end position="29"/>
    </location>
</feature>
<dbReference type="SUPFAM" id="SSF51905">
    <property type="entry name" value="FAD/NAD(P)-binding domain"/>
    <property type="match status" value="1"/>
</dbReference>
<organism evidence="7 8">
    <name type="scientific">Polytolypa hystricis (strain UAMH7299)</name>
    <dbReference type="NCBI Taxonomy" id="1447883"/>
    <lineage>
        <taxon>Eukaryota</taxon>
        <taxon>Fungi</taxon>
        <taxon>Dikarya</taxon>
        <taxon>Ascomycota</taxon>
        <taxon>Pezizomycotina</taxon>
        <taxon>Eurotiomycetes</taxon>
        <taxon>Eurotiomycetidae</taxon>
        <taxon>Onygenales</taxon>
        <taxon>Onygenales incertae sedis</taxon>
        <taxon>Polytolypa</taxon>
    </lineage>
</organism>
<keyword evidence="5" id="KW-1133">Transmembrane helix</keyword>
<dbReference type="GO" id="GO:0071949">
    <property type="term" value="F:FAD binding"/>
    <property type="evidence" value="ECO:0007669"/>
    <property type="project" value="InterPro"/>
</dbReference>
<evidence type="ECO:0000259" key="6">
    <source>
        <dbReference type="Pfam" id="PF01494"/>
    </source>
</evidence>
<keyword evidence="3" id="KW-0560">Oxidoreductase</keyword>
<evidence type="ECO:0000256" key="3">
    <source>
        <dbReference type="ARBA" id="ARBA00023002"/>
    </source>
</evidence>
<dbReference type="OrthoDB" id="655030at2759"/>
<accession>A0A2B7X0B6</accession>
<keyword evidence="4" id="KW-0503">Monooxygenase</keyword>
<evidence type="ECO:0000256" key="4">
    <source>
        <dbReference type="ARBA" id="ARBA00023033"/>
    </source>
</evidence>
<dbReference type="InterPro" id="IPR002938">
    <property type="entry name" value="FAD-bd"/>
</dbReference>
<keyword evidence="1" id="KW-0285">Flavoprotein</keyword>
<protein>
    <recommendedName>
        <fullName evidence="6">FAD-binding domain-containing protein</fullName>
    </recommendedName>
</protein>
<evidence type="ECO:0000256" key="2">
    <source>
        <dbReference type="ARBA" id="ARBA00022827"/>
    </source>
</evidence>
<evidence type="ECO:0000256" key="5">
    <source>
        <dbReference type="SAM" id="Phobius"/>
    </source>
</evidence>
<evidence type="ECO:0000313" key="7">
    <source>
        <dbReference type="EMBL" id="PGH02257.1"/>
    </source>
</evidence>
<proteinExistence type="predicted"/>
<keyword evidence="2" id="KW-0274">FAD</keyword>
<feature type="domain" description="FAD-binding" evidence="6">
    <location>
        <begin position="13"/>
        <end position="373"/>
    </location>
</feature>
<evidence type="ECO:0000256" key="1">
    <source>
        <dbReference type="ARBA" id="ARBA00022630"/>
    </source>
</evidence>
<evidence type="ECO:0000313" key="8">
    <source>
        <dbReference type="Proteomes" id="UP000224634"/>
    </source>
</evidence>
<dbReference type="PRINTS" id="PR00420">
    <property type="entry name" value="RNGMNOXGNASE"/>
</dbReference>
<dbReference type="InterPro" id="IPR036188">
    <property type="entry name" value="FAD/NAD-bd_sf"/>
</dbReference>
<keyword evidence="8" id="KW-1185">Reference proteome</keyword>
<sequence length="407" mass="43563">MEPQLPFAAGKKIIIIGGGVAGLAFAISLRKQWPDGSAFPEIVVYERDNKELSIGREGYSISIRGDARSGGLQALEKMGLSDTATQQAVSQSGVDGSGGFMMWDLQWNTLLGLGNQPGIRITRDTLRRVMIDAALSIPEVHIRWGTACSDVKLEDGIVTVVLPDGNVDQADILIAADGASSKIRVSVRPDDKLSFAGAVLISGSSNFPSGQVPAPVDRNWGLVLGGGGTGFFTSPVAASRALWSVSYLSNEPREKMKTPYSQEQVETLLEEALDRGRSFAEPFQSMVKNSDPATVKVINAMDKPPFSHADPQSPIIFIGDANHPVSPFAGNGANMALMDGWELATQFSKAKSLPEALTAYDKSSVSRSQAALSQSHWSISMAHATGVKLFLYRTSLKLIGILTWLRG</sequence>
<gene>
    <name evidence="7" type="ORF">AJ80_08882</name>
</gene>
<dbReference type="PANTHER" id="PTHR46972">
    <property type="entry name" value="MONOOXYGENASE ASQM-RELATED"/>
    <property type="match status" value="1"/>
</dbReference>
<dbReference type="PANTHER" id="PTHR46972:SF1">
    <property type="entry name" value="FAD DEPENDENT OXIDOREDUCTASE DOMAIN-CONTAINING PROTEIN"/>
    <property type="match status" value="1"/>
</dbReference>
<dbReference type="GO" id="GO:0004497">
    <property type="term" value="F:monooxygenase activity"/>
    <property type="evidence" value="ECO:0007669"/>
    <property type="project" value="UniProtKB-KW"/>
</dbReference>
<keyword evidence="5" id="KW-0812">Transmembrane</keyword>
<dbReference type="Gene3D" id="3.50.50.60">
    <property type="entry name" value="FAD/NAD(P)-binding domain"/>
    <property type="match status" value="1"/>
</dbReference>
<dbReference type="STRING" id="1447883.A0A2B7X0B6"/>